<feature type="active site" evidence="10">
    <location>
        <position position="297"/>
    </location>
</feature>
<dbReference type="EMBL" id="HE612856">
    <property type="protein sequence ID" value="CCE61469.1"/>
    <property type="molecule type" value="Genomic_DNA"/>
</dbReference>
<keyword evidence="4 10" id="KW-0540">Nuclease</keyword>
<dbReference type="GO" id="GO:0036503">
    <property type="term" value="P:ERAD pathway"/>
    <property type="evidence" value="ECO:0007669"/>
    <property type="project" value="EnsemblFungi"/>
</dbReference>
<evidence type="ECO:0000256" key="11">
    <source>
        <dbReference type="SAM" id="Coils"/>
    </source>
</evidence>
<evidence type="ECO:0000256" key="6">
    <source>
        <dbReference type="ARBA" id="ARBA00022759"/>
    </source>
</evidence>
<keyword evidence="7 10" id="KW-0378">Hydrolase</keyword>
<gene>
    <name evidence="14" type="primary">TPHA0A03930</name>
    <name evidence="14" type="ordered locus">TPHA_0A03930</name>
</gene>
<feature type="compositionally biased region" description="Polar residues" evidence="12">
    <location>
        <begin position="410"/>
        <end position="425"/>
    </location>
</feature>
<dbReference type="GO" id="GO:0004521">
    <property type="term" value="F:RNA endonuclease activity"/>
    <property type="evidence" value="ECO:0007669"/>
    <property type="project" value="EnsemblFungi"/>
</dbReference>
<dbReference type="InterPro" id="IPR047139">
    <property type="entry name" value="ANKZ1/VMS1"/>
</dbReference>
<organism evidence="14 15">
    <name type="scientific">Tetrapisispora phaffii (strain ATCC 24235 / CBS 4417 / NBRC 1672 / NRRL Y-8282 / UCD 70-5)</name>
    <name type="common">Yeast</name>
    <name type="synonym">Fabospora phaffii</name>
    <dbReference type="NCBI Taxonomy" id="1071381"/>
    <lineage>
        <taxon>Eukaryota</taxon>
        <taxon>Fungi</taxon>
        <taxon>Dikarya</taxon>
        <taxon>Ascomycota</taxon>
        <taxon>Saccharomycotina</taxon>
        <taxon>Saccharomycetes</taxon>
        <taxon>Saccharomycetales</taxon>
        <taxon>Saccharomycetaceae</taxon>
        <taxon>Tetrapisispora</taxon>
    </lineage>
</organism>
<dbReference type="GO" id="GO:0036266">
    <property type="term" value="C:Cdc48p-Npl4p-Vms1p AAA ATPase complex"/>
    <property type="evidence" value="ECO:0007669"/>
    <property type="project" value="EnsemblFungi"/>
</dbReference>
<dbReference type="GeneID" id="11532602"/>
<evidence type="ECO:0000313" key="15">
    <source>
        <dbReference type="Proteomes" id="UP000005666"/>
    </source>
</evidence>
<dbReference type="GO" id="GO:0071630">
    <property type="term" value="P:nuclear protein quality control by the ubiquitin-proteasome system"/>
    <property type="evidence" value="ECO:0007669"/>
    <property type="project" value="EnsemblFungi"/>
</dbReference>
<evidence type="ECO:0000313" key="14">
    <source>
        <dbReference type="EMBL" id="CCE61469.1"/>
    </source>
</evidence>
<dbReference type="Gene3D" id="1.25.40.20">
    <property type="entry name" value="Ankyrin repeat-containing domain"/>
    <property type="match status" value="1"/>
</dbReference>
<keyword evidence="3 10" id="KW-0963">Cytoplasm</keyword>
<name>G8BNJ1_TETPH</name>
<dbReference type="Pfam" id="PF18826">
    <property type="entry name" value="bVLRF1"/>
    <property type="match status" value="1"/>
</dbReference>
<dbReference type="PANTHER" id="PTHR16036">
    <property type="entry name" value="ANKYRIN REPEAT AND ZINC FINGER DOMAIN-CONTAINING PROTEIN 1"/>
    <property type="match status" value="1"/>
</dbReference>
<dbReference type="PANTHER" id="PTHR16036:SF2">
    <property type="entry name" value="TRNA ENDONUCLEASE ANKZF1"/>
    <property type="match status" value="1"/>
</dbReference>
<evidence type="ECO:0000256" key="1">
    <source>
        <dbReference type="ARBA" id="ARBA00004496"/>
    </source>
</evidence>
<keyword evidence="8" id="KW-0040">ANK repeat</keyword>
<dbReference type="OMA" id="AQKTIHR"/>
<evidence type="ECO:0000256" key="12">
    <source>
        <dbReference type="SAM" id="MobiDB-lite"/>
    </source>
</evidence>
<evidence type="ECO:0000256" key="4">
    <source>
        <dbReference type="ARBA" id="ARBA00022722"/>
    </source>
</evidence>
<evidence type="ECO:0000256" key="2">
    <source>
        <dbReference type="ARBA" id="ARBA00009262"/>
    </source>
</evidence>
<evidence type="ECO:0000256" key="7">
    <source>
        <dbReference type="ARBA" id="ARBA00022801"/>
    </source>
</evidence>
<accession>G8BNJ1</accession>
<keyword evidence="5" id="KW-0677">Repeat</keyword>
<dbReference type="GO" id="GO:0004045">
    <property type="term" value="F:peptidyl-tRNA hydrolase activity"/>
    <property type="evidence" value="ECO:0007669"/>
    <property type="project" value="EnsemblFungi"/>
</dbReference>
<sequence>MSKQNIFKKNDLYIYDLSPLIINSLKLVNFDSNLNEVELPDAQNEANEPEQLSQETKLKEISNSLTCNTCDLEFNDQKIKREHYRTDFHIFNVKRKVNGLDPLSEINYSNLTDLNDDFKKDEAMDTIDEVGKTTDENSSSEEEPIGSDTDMYAETLSTLDINIKNETQKLEDEILEQAVTVSHLNTRSAQIYFNSDILTGAREAFGAYKTLFNEKELEIPLDTVKAWNDGDSQSTAISALFMVSGGHFAGAIVSHQKLNVKRNSKNTEETIQEQAVSFLEKKTFHRYTTRRKQGGSQSANDNAKGKANSAGSTLRRYNEFALREDIQNLLKEWNPYLQKCQNIFIRANSVFDKKTFMDSDYISKEDDRIKTFPFPTNKPALHELKKAWCELVYLKVSEKPKPSETKIKLTDNSSALKNNDNNSQKTEIKLEEQQTKEALSLLKKGRAPLLIAFLRKNKLNANFILEPKNRYENTPTLLHFASQQGFKQMVGILSTTLKADLSIKNKFGKTPYELAKNNSIKQAFQIARFNLGESYTSWQDTKIGGALSREQVDEMNKEEETIKNEELRNAIEEELQKQKEKRDKELEEKRGVGCTLGNNEVDFSVKQNLNLNSLNEDQRKRLMREQRARAAEARIKAMQNK</sequence>
<dbReference type="KEGG" id="tpf:TPHA_0A03930"/>
<feature type="domain" description="VLRF1" evidence="13">
    <location>
        <begin position="234"/>
        <end position="394"/>
    </location>
</feature>
<evidence type="ECO:0000259" key="13">
    <source>
        <dbReference type="PROSITE" id="PS52044"/>
    </source>
</evidence>
<feature type="region of interest" description="Disordered" evidence="12">
    <location>
        <begin position="404"/>
        <end position="427"/>
    </location>
</feature>
<dbReference type="GO" id="GO:0005789">
    <property type="term" value="C:endoplasmic reticulum membrane"/>
    <property type="evidence" value="ECO:0007669"/>
    <property type="project" value="EnsemblFungi"/>
</dbReference>
<keyword evidence="9 11" id="KW-0175">Coiled coil</keyword>
<dbReference type="AlphaFoldDB" id="G8BNJ1"/>
<feature type="region of interest" description="Disordered" evidence="12">
    <location>
        <begin position="289"/>
        <end position="310"/>
    </location>
</feature>
<dbReference type="GO" id="GO:0072344">
    <property type="term" value="P:rescue of stalled ribosome"/>
    <property type="evidence" value="ECO:0007669"/>
    <property type="project" value="EnsemblFungi"/>
</dbReference>
<comment type="similarity">
    <text evidence="2 10">Belongs to the ANKZF1/VMS1 family.</text>
</comment>
<dbReference type="STRING" id="1071381.G8BNJ1"/>
<proteinExistence type="inferred from homology"/>
<dbReference type="InterPro" id="IPR036770">
    <property type="entry name" value="Ankyrin_rpt-contain_sf"/>
</dbReference>
<evidence type="ECO:0000256" key="9">
    <source>
        <dbReference type="ARBA" id="ARBA00023054"/>
    </source>
</evidence>
<dbReference type="InterPro" id="IPR041175">
    <property type="entry name" value="VLRF1/Vms1"/>
</dbReference>
<comment type="subcellular location">
    <subcellularLocation>
        <location evidence="1">Cytoplasm</location>
    </subcellularLocation>
</comment>
<dbReference type="Proteomes" id="UP000005666">
    <property type="component" value="Chromosome 1"/>
</dbReference>
<feature type="coiled-coil region" evidence="11">
    <location>
        <begin position="548"/>
        <end position="588"/>
    </location>
</feature>
<keyword evidence="6 10" id="KW-0255">Endonuclease</keyword>
<dbReference type="PROSITE" id="PS52044">
    <property type="entry name" value="VLRF1"/>
    <property type="match status" value="1"/>
</dbReference>
<dbReference type="InterPro" id="IPR013087">
    <property type="entry name" value="Znf_C2H2_type"/>
</dbReference>
<dbReference type="HOGENOM" id="CLU_014293_1_1_1"/>
<dbReference type="OrthoDB" id="429841at2759"/>
<evidence type="ECO:0000256" key="10">
    <source>
        <dbReference type="PROSITE-ProRule" id="PRU01389"/>
    </source>
</evidence>
<dbReference type="eggNOG" id="KOG2505">
    <property type="taxonomic scope" value="Eukaryota"/>
</dbReference>
<evidence type="ECO:0000256" key="3">
    <source>
        <dbReference type="ARBA" id="ARBA00022490"/>
    </source>
</evidence>
<protein>
    <recommendedName>
        <fullName evidence="13">VLRF1 domain-containing protein</fullName>
    </recommendedName>
</protein>
<evidence type="ECO:0000256" key="5">
    <source>
        <dbReference type="ARBA" id="ARBA00022737"/>
    </source>
</evidence>
<keyword evidence="15" id="KW-1185">Reference proteome</keyword>
<dbReference type="RefSeq" id="XP_003683903.1">
    <property type="nucleotide sequence ID" value="XM_003683855.1"/>
</dbReference>
<evidence type="ECO:0000256" key="8">
    <source>
        <dbReference type="ARBA" id="ARBA00023043"/>
    </source>
</evidence>
<dbReference type="GO" id="GO:0005829">
    <property type="term" value="C:cytosol"/>
    <property type="evidence" value="ECO:0007669"/>
    <property type="project" value="EnsemblFungi"/>
</dbReference>
<comment type="domain">
    <text evidence="10">The VLRF1 domain mediates binding to the 60S ribosomal subunit.</text>
</comment>
<dbReference type="PROSITE" id="PS00028">
    <property type="entry name" value="ZINC_FINGER_C2H2_1"/>
    <property type="match status" value="1"/>
</dbReference>
<dbReference type="SUPFAM" id="SSF48403">
    <property type="entry name" value="Ankyrin repeat"/>
    <property type="match status" value="1"/>
</dbReference>
<dbReference type="GO" id="GO:0072671">
    <property type="term" value="P:mitochondria-associated ubiquitin-dependent protein catabolic process"/>
    <property type="evidence" value="ECO:0007669"/>
    <property type="project" value="EnsemblFungi"/>
</dbReference>
<reference evidence="14 15" key="1">
    <citation type="journal article" date="2011" name="Proc. Natl. Acad. Sci. U.S.A.">
        <title>Evolutionary erosion of yeast sex chromosomes by mating-type switching accidents.</title>
        <authorList>
            <person name="Gordon J.L."/>
            <person name="Armisen D."/>
            <person name="Proux-Wera E."/>
            <person name="Oheigeartaigh S.S."/>
            <person name="Byrne K.P."/>
            <person name="Wolfe K.H."/>
        </authorList>
    </citation>
    <scope>NUCLEOTIDE SEQUENCE [LARGE SCALE GENOMIC DNA]</scope>
    <source>
        <strain evidence="15">ATCC 24235 / CBS 4417 / NBRC 1672 / NRRL Y-8282 / UCD 70-5</strain>
    </source>
</reference>